<evidence type="ECO:0000256" key="4">
    <source>
        <dbReference type="ARBA" id="ARBA00022729"/>
    </source>
</evidence>
<gene>
    <name evidence="16" type="primary">CSON007921</name>
    <name evidence="15" type="synonym">CSON014111</name>
</gene>
<evidence type="ECO:0000259" key="14">
    <source>
        <dbReference type="PROSITE" id="PS51888"/>
    </source>
</evidence>
<evidence type="ECO:0000256" key="7">
    <source>
        <dbReference type="ARBA" id="ARBA00022825"/>
    </source>
</evidence>
<feature type="domain" description="Clip" evidence="14">
    <location>
        <begin position="27"/>
        <end position="73"/>
    </location>
</feature>
<dbReference type="GO" id="GO:0005576">
    <property type="term" value="C:extracellular region"/>
    <property type="evidence" value="ECO:0007669"/>
    <property type="project" value="UniProtKB-SubCell"/>
</dbReference>
<feature type="chain" id="PRO_5036062260" evidence="12">
    <location>
        <begin position="22"/>
        <end position="390"/>
    </location>
</feature>
<reference evidence="16" key="1">
    <citation type="submission" date="2018-07" db="EMBL/GenBank/DDBJ databases">
        <authorList>
            <person name="Quirk P.G."/>
            <person name="Krulwich T.A."/>
        </authorList>
    </citation>
    <scope>NUCLEOTIDE SEQUENCE</scope>
</reference>
<dbReference type="InterPro" id="IPR043504">
    <property type="entry name" value="Peptidase_S1_PA_chymotrypsin"/>
</dbReference>
<sequence>MIRLTVSLFALSTIFILKVQGQSIGDSCVLQHNNAPGSCRFVANCPKVITDYRQNRITPTLCGWAGFQQIVCCPGTVATTVKPTTKAPASVPPTVKKNYTTKSGQNCARYQDYVYESIKFGALVDGGEVGTRKVDRCGHKVVSLIVGGEAAKPREFPHMALIGYGEPDAIEYLCGGSLISENFVLSAGHCSSGRAGPAAYVRLGEFDKYRTDDDARVEDFTIVQNIPHPAYKSNSHYNDIALFKLDRNAKLGPYVRPLCLPETRTIKEKKAIASGWGRIGWTDDLSDQLLKVTLDFFPQTECAESYGTNRKLQNGILEAQQVCAGSHDENKDTCEGDSGGPLQVFHPDLYCMYTIVGITSFGKGCGLAGQPAIYTRVVEYVPWIESVVWP</sequence>
<dbReference type="VEuPathDB" id="VectorBase:CSON007921"/>
<dbReference type="FunFam" id="2.40.10.10:FF:000047">
    <property type="entry name" value="Trypsin eta"/>
    <property type="match status" value="1"/>
</dbReference>
<dbReference type="GO" id="GO:0016485">
    <property type="term" value="P:protein processing"/>
    <property type="evidence" value="ECO:0007669"/>
    <property type="project" value="UniProtKB-ARBA"/>
</dbReference>
<evidence type="ECO:0000256" key="9">
    <source>
        <dbReference type="ARBA" id="ARBA00023157"/>
    </source>
</evidence>
<dbReference type="SMART" id="SM00020">
    <property type="entry name" value="Tryp_SPc"/>
    <property type="match status" value="1"/>
</dbReference>
<dbReference type="PANTHER" id="PTHR24258">
    <property type="entry name" value="SERINE PROTEASE-RELATED"/>
    <property type="match status" value="1"/>
</dbReference>
<dbReference type="InterPro" id="IPR001254">
    <property type="entry name" value="Trypsin_dom"/>
</dbReference>
<dbReference type="PANTHER" id="PTHR24258:SF136">
    <property type="entry name" value="GH06673P-RELATED"/>
    <property type="match status" value="1"/>
</dbReference>
<keyword evidence="5" id="KW-0222">Digestion</keyword>
<dbReference type="InterPro" id="IPR018114">
    <property type="entry name" value="TRYPSIN_HIS"/>
</dbReference>
<dbReference type="InterPro" id="IPR033116">
    <property type="entry name" value="TRYPSIN_SER"/>
</dbReference>
<evidence type="ECO:0000256" key="1">
    <source>
        <dbReference type="ARBA" id="ARBA00004613"/>
    </source>
</evidence>
<dbReference type="PROSITE" id="PS00134">
    <property type="entry name" value="TRYPSIN_HIS"/>
    <property type="match status" value="1"/>
</dbReference>
<proteinExistence type="inferred from homology"/>
<keyword evidence="6 11" id="KW-0378">Hydrolase</keyword>
<evidence type="ECO:0000256" key="3">
    <source>
        <dbReference type="ARBA" id="ARBA00022670"/>
    </source>
</evidence>
<keyword evidence="4 12" id="KW-0732">Signal</keyword>
<dbReference type="PROSITE" id="PS51888">
    <property type="entry name" value="CLIP"/>
    <property type="match status" value="1"/>
</dbReference>
<organism evidence="16">
    <name type="scientific">Culicoides sonorensis</name>
    <name type="common">Biting midge</name>
    <dbReference type="NCBI Taxonomy" id="179676"/>
    <lineage>
        <taxon>Eukaryota</taxon>
        <taxon>Metazoa</taxon>
        <taxon>Ecdysozoa</taxon>
        <taxon>Arthropoda</taxon>
        <taxon>Hexapoda</taxon>
        <taxon>Insecta</taxon>
        <taxon>Pterygota</taxon>
        <taxon>Neoptera</taxon>
        <taxon>Endopterygota</taxon>
        <taxon>Diptera</taxon>
        <taxon>Nematocera</taxon>
        <taxon>Chironomoidea</taxon>
        <taxon>Ceratopogonidae</taxon>
        <taxon>Ceratopogoninae</taxon>
        <taxon>Culicoides</taxon>
        <taxon>Monoculicoides</taxon>
    </lineage>
</organism>
<evidence type="ECO:0000256" key="8">
    <source>
        <dbReference type="ARBA" id="ARBA00023145"/>
    </source>
</evidence>
<feature type="signal peptide" evidence="12">
    <location>
        <begin position="1"/>
        <end position="21"/>
    </location>
</feature>
<dbReference type="OMA" id="WIETIVW"/>
<evidence type="ECO:0000256" key="2">
    <source>
        <dbReference type="ARBA" id="ARBA00022525"/>
    </source>
</evidence>
<keyword evidence="8" id="KW-0865">Zymogen</keyword>
<dbReference type="AlphaFoldDB" id="A0A336LYA5"/>
<keyword evidence="2" id="KW-0964">Secreted</keyword>
<dbReference type="InterPro" id="IPR022700">
    <property type="entry name" value="CLIP"/>
</dbReference>
<dbReference type="Pfam" id="PF00089">
    <property type="entry name" value="Trypsin"/>
    <property type="match status" value="1"/>
</dbReference>
<dbReference type="InterPro" id="IPR001314">
    <property type="entry name" value="Peptidase_S1A"/>
</dbReference>
<name>A0A336LYA5_CULSO</name>
<dbReference type="GO" id="GO:0007586">
    <property type="term" value="P:digestion"/>
    <property type="evidence" value="ECO:0007669"/>
    <property type="project" value="UniProtKB-KW"/>
</dbReference>
<dbReference type="CDD" id="cd00190">
    <property type="entry name" value="Tryp_SPc"/>
    <property type="match status" value="1"/>
</dbReference>
<evidence type="ECO:0000256" key="5">
    <source>
        <dbReference type="ARBA" id="ARBA00022757"/>
    </source>
</evidence>
<evidence type="ECO:0000313" key="15">
    <source>
        <dbReference type="EMBL" id="SSX19399.1"/>
    </source>
</evidence>
<dbReference type="SUPFAM" id="SSF50494">
    <property type="entry name" value="Trypsin-like serine proteases"/>
    <property type="match status" value="1"/>
</dbReference>
<keyword evidence="9" id="KW-1015">Disulfide bond</keyword>
<dbReference type="EMBL" id="UFQT01000075">
    <property type="protein sequence ID" value="SSX19399.1"/>
    <property type="molecule type" value="Genomic_DNA"/>
</dbReference>
<dbReference type="GO" id="GO:0004252">
    <property type="term" value="F:serine-type endopeptidase activity"/>
    <property type="evidence" value="ECO:0007669"/>
    <property type="project" value="InterPro"/>
</dbReference>
<dbReference type="Gene3D" id="2.40.10.10">
    <property type="entry name" value="Trypsin-like serine proteases"/>
    <property type="match status" value="1"/>
</dbReference>
<keyword evidence="7 11" id="KW-0720">Serine protease</keyword>
<evidence type="ECO:0000256" key="10">
    <source>
        <dbReference type="ARBA" id="ARBA00024195"/>
    </source>
</evidence>
<evidence type="ECO:0000259" key="13">
    <source>
        <dbReference type="PROSITE" id="PS50240"/>
    </source>
</evidence>
<protein>
    <submittedName>
        <fullName evidence="16">CSON007921 protein</fullName>
    </submittedName>
    <submittedName>
        <fullName evidence="15">CSON014111 protein</fullName>
    </submittedName>
</protein>
<keyword evidence="3 11" id="KW-0645">Protease</keyword>
<evidence type="ECO:0000256" key="12">
    <source>
        <dbReference type="SAM" id="SignalP"/>
    </source>
</evidence>
<comment type="similarity">
    <text evidence="10">Belongs to the peptidase S1 family. CLIP subfamily.</text>
</comment>
<feature type="domain" description="Peptidase S1" evidence="13">
    <location>
        <begin position="145"/>
        <end position="389"/>
    </location>
</feature>
<dbReference type="EMBL" id="UFQT01000299">
    <property type="protein sequence ID" value="SSX22964.1"/>
    <property type="molecule type" value="Genomic_DNA"/>
</dbReference>
<dbReference type="SMART" id="SM00680">
    <property type="entry name" value="CLIP"/>
    <property type="match status" value="1"/>
</dbReference>
<dbReference type="VEuPathDB" id="VectorBase:CSON014111"/>
<evidence type="ECO:0000313" key="16">
    <source>
        <dbReference type="EMBL" id="SSX22964.1"/>
    </source>
</evidence>
<comment type="subcellular location">
    <subcellularLocation>
        <location evidence="1">Secreted</location>
    </subcellularLocation>
</comment>
<dbReference type="PROSITE" id="PS50240">
    <property type="entry name" value="TRYPSIN_DOM"/>
    <property type="match status" value="1"/>
</dbReference>
<evidence type="ECO:0000256" key="11">
    <source>
        <dbReference type="RuleBase" id="RU363034"/>
    </source>
</evidence>
<dbReference type="PRINTS" id="PR00722">
    <property type="entry name" value="CHYMOTRYPSIN"/>
</dbReference>
<evidence type="ECO:0000256" key="6">
    <source>
        <dbReference type="ARBA" id="ARBA00022801"/>
    </source>
</evidence>
<dbReference type="InterPro" id="IPR009003">
    <property type="entry name" value="Peptidase_S1_PA"/>
</dbReference>
<dbReference type="PROSITE" id="PS00135">
    <property type="entry name" value="TRYPSIN_SER"/>
    <property type="match status" value="1"/>
</dbReference>
<accession>A0A336LYA5</accession>